<proteinExistence type="predicted"/>
<dbReference type="SUPFAM" id="SSF54637">
    <property type="entry name" value="Thioesterase/thiol ester dehydrase-isomerase"/>
    <property type="match status" value="1"/>
</dbReference>
<organism evidence="2 3">
    <name type="scientific">Dyella thiooxydans</name>
    <dbReference type="NCBI Taxonomy" id="445710"/>
    <lineage>
        <taxon>Bacteria</taxon>
        <taxon>Pseudomonadati</taxon>
        <taxon>Pseudomonadota</taxon>
        <taxon>Gammaproteobacteria</taxon>
        <taxon>Lysobacterales</taxon>
        <taxon>Rhodanobacteraceae</taxon>
        <taxon>Dyella</taxon>
    </lineage>
</organism>
<accession>A0A160N2M9</accession>
<dbReference type="PATRIC" id="fig|445710.3.peg.2701"/>
<evidence type="ECO:0000313" key="3">
    <source>
        <dbReference type="Proteomes" id="UP000077255"/>
    </source>
</evidence>
<evidence type="ECO:0000313" key="2">
    <source>
        <dbReference type="EMBL" id="AND70163.1"/>
    </source>
</evidence>
<dbReference type="KEGG" id="dtx:ATSB10_27090"/>
<dbReference type="STRING" id="445710.ATSB10_27090"/>
<dbReference type="InterPro" id="IPR029069">
    <property type="entry name" value="HotDog_dom_sf"/>
</dbReference>
<dbReference type="GO" id="GO:0016829">
    <property type="term" value="F:lyase activity"/>
    <property type="evidence" value="ECO:0007669"/>
    <property type="project" value="UniProtKB-KW"/>
</dbReference>
<dbReference type="Gene3D" id="3.10.129.10">
    <property type="entry name" value="Hotdog Thioesterase"/>
    <property type="match status" value="1"/>
</dbReference>
<dbReference type="Proteomes" id="UP000077255">
    <property type="component" value="Chromosome"/>
</dbReference>
<dbReference type="EMBL" id="CP014841">
    <property type="protein sequence ID" value="AND70163.1"/>
    <property type="molecule type" value="Genomic_DNA"/>
</dbReference>
<dbReference type="InterPro" id="IPR054545">
    <property type="entry name" value="ApeI-like"/>
</dbReference>
<gene>
    <name evidence="2" type="ORF">ATSB10_27090</name>
</gene>
<dbReference type="Pfam" id="PF22818">
    <property type="entry name" value="ApeI-like"/>
    <property type="match status" value="1"/>
</dbReference>
<protein>
    <recommendedName>
        <fullName evidence="1">ApeI dehydratase-like domain-containing protein</fullName>
    </recommendedName>
</protein>
<dbReference type="AlphaFoldDB" id="A0A160N2M9"/>
<feature type="domain" description="ApeI dehydratase-like" evidence="1">
    <location>
        <begin position="16"/>
        <end position="100"/>
    </location>
</feature>
<name>A0A160N2M9_9GAMM</name>
<evidence type="ECO:0000259" key="1">
    <source>
        <dbReference type="Pfam" id="PF22818"/>
    </source>
</evidence>
<reference evidence="2 3" key="1">
    <citation type="submission" date="2016-02" db="EMBL/GenBank/DDBJ databases">
        <title>Complete genome sequencing and analysis of ATSB10, Dyella thiooxydans isolated from rhizosphere soil of sunflower (Helianthus annuus L.).</title>
        <authorList>
            <person name="Lee Y."/>
            <person name="Hwangbo K."/>
            <person name="Chung H."/>
            <person name="Yoo J."/>
            <person name="Kim K.Y."/>
            <person name="Sa T.M."/>
            <person name="Um Y."/>
            <person name="Madhaiyan M."/>
        </authorList>
    </citation>
    <scope>NUCLEOTIDE SEQUENCE [LARGE SCALE GENOMIC DNA]</scope>
    <source>
        <strain evidence="2 3">ATSB10</strain>
    </source>
</reference>
<sequence length="112" mass="12046">MQPVAARTLRGRARMSTFALPFRVPIEHPSLPGHFPGAPLVPGVVMLEAVASALRAWRGERLARIAEAKFAAPLLPGEDAEVRLSESAGRLRFEIRRGDELLARGVIEGAAA</sequence>
<keyword evidence="3" id="KW-1185">Reference proteome</keyword>